<evidence type="ECO:0000256" key="1">
    <source>
        <dbReference type="SAM" id="Coils"/>
    </source>
</evidence>
<dbReference type="InterPro" id="IPR042095">
    <property type="entry name" value="SUMF_sf"/>
</dbReference>
<dbReference type="InterPro" id="IPR051043">
    <property type="entry name" value="Sulfatase_Mod_Factor_Kinase"/>
</dbReference>
<proteinExistence type="predicted"/>
<organism evidence="4 5">
    <name type="scientific">Vibrio ulleungensis</name>
    <dbReference type="NCBI Taxonomy" id="2807619"/>
    <lineage>
        <taxon>Bacteria</taxon>
        <taxon>Pseudomonadati</taxon>
        <taxon>Pseudomonadota</taxon>
        <taxon>Gammaproteobacteria</taxon>
        <taxon>Vibrionales</taxon>
        <taxon>Vibrionaceae</taxon>
        <taxon>Vibrio</taxon>
    </lineage>
</organism>
<dbReference type="PANTHER" id="PTHR23150">
    <property type="entry name" value="SULFATASE MODIFYING FACTOR 1, 2"/>
    <property type="match status" value="1"/>
</dbReference>
<keyword evidence="1" id="KW-0175">Coiled coil</keyword>
<dbReference type="InterPro" id="IPR016187">
    <property type="entry name" value="CTDL_fold"/>
</dbReference>
<evidence type="ECO:0000259" key="2">
    <source>
        <dbReference type="Pfam" id="PF03781"/>
    </source>
</evidence>
<name>A0ABS2HBJ2_9VIBR</name>
<comment type="caution">
    <text evidence="4">The sequence shown here is derived from an EMBL/GenBank/DDBJ whole genome shotgun (WGS) entry which is preliminary data.</text>
</comment>
<keyword evidence="5" id="KW-1185">Reference proteome</keyword>
<protein>
    <submittedName>
        <fullName evidence="4">SUMF1/EgtB/PvdO family nonheme iron enzyme</fullName>
    </submittedName>
</protein>
<dbReference type="Pfam" id="PF03781">
    <property type="entry name" value="FGE-sulfatase"/>
    <property type="match status" value="1"/>
</dbReference>
<dbReference type="InterPro" id="IPR005532">
    <property type="entry name" value="SUMF_dom"/>
</dbReference>
<feature type="domain" description="Sulfatase-modifying factor enzyme-like" evidence="2">
    <location>
        <begin position="416"/>
        <end position="637"/>
    </location>
</feature>
<feature type="domain" description="PEGA" evidence="3">
    <location>
        <begin position="330"/>
        <end position="391"/>
    </location>
</feature>
<dbReference type="RefSeq" id="WP_205156600.1">
    <property type="nucleotide sequence ID" value="NZ_JAFEUM010000001.1"/>
</dbReference>
<evidence type="ECO:0000313" key="4">
    <source>
        <dbReference type="EMBL" id="MBM7034950.1"/>
    </source>
</evidence>
<evidence type="ECO:0000259" key="3">
    <source>
        <dbReference type="Pfam" id="PF08308"/>
    </source>
</evidence>
<dbReference type="SUPFAM" id="SSF56436">
    <property type="entry name" value="C-type lectin-like"/>
    <property type="match status" value="1"/>
</dbReference>
<gene>
    <name evidence="4" type="ORF">JQC93_00915</name>
</gene>
<dbReference type="PANTHER" id="PTHR23150:SF19">
    <property type="entry name" value="FORMYLGLYCINE-GENERATING ENZYME"/>
    <property type="match status" value="1"/>
</dbReference>
<dbReference type="Proteomes" id="UP000809621">
    <property type="component" value="Unassembled WGS sequence"/>
</dbReference>
<dbReference type="InterPro" id="IPR013229">
    <property type="entry name" value="PEGA"/>
</dbReference>
<sequence length="640" mass="71015">MFTSASIARCDLVAILYRIRDIQLSFSYWNMRQGLSALCSALLLCGAASVNAAEETTQSVDPVAQAQLAIEQQQAEVTSTGTELDLIKQSLDNAKSKQSRLENEAVELEKRRKSAQTNLDRDYARMLEEPDLDIAASQRAYQQTWEAIKDHQQSVLNNQHQVHELTASLLLAQAQQKRNLEALEQVKEEHIRARVTRLRTELSTGEIANVDFTHDCDTSMTIAQCADQTQTLAVQKAVSQYQDKLISGTTETKQVKRHLGEASLNIHVVGKDVKLAQLFGDNKYRTELDIQLETRPATNAPCRLLDVESRYCFAPSSNDSEAGQSQEVQWVNLTIRSNQYDDQVWVDGVSYGSTPIDVMLPVGVHRVTVSKEGYKSFNQDLTVRTDHTLRAVLREHSNLPKSGKTFADKLKDKSNGPTMVVIQRGEYAVGDNASETAIIKRSYAIGQAPVTVAQFGRFVEEADYQTDPEVNKSCLAFATSTLTPKVNSSWRSPGFKQQGDSPVVCLSRTDAQTYATWLSSQTGFKYRLPTVYEWEVAARAGSDTQYWWGDEFGTSRANTGWGGTNWSNQSTSPVKSFSANAWGLYDTVGNVWEWTNSPEGVAKGGAWSFAPSKAAASELLYVNPNSGANFLGLRLVREIN</sequence>
<dbReference type="Pfam" id="PF08308">
    <property type="entry name" value="PEGA"/>
    <property type="match status" value="1"/>
</dbReference>
<reference evidence="4 5" key="1">
    <citation type="submission" date="2021-02" db="EMBL/GenBank/DDBJ databases">
        <authorList>
            <person name="Park J.-S."/>
        </authorList>
    </citation>
    <scope>NUCLEOTIDE SEQUENCE [LARGE SCALE GENOMIC DNA]</scope>
    <source>
        <strain evidence="4 5">188UL20-2</strain>
    </source>
</reference>
<dbReference type="EMBL" id="JAFEUM010000001">
    <property type="protein sequence ID" value="MBM7034950.1"/>
    <property type="molecule type" value="Genomic_DNA"/>
</dbReference>
<accession>A0ABS2HBJ2</accession>
<evidence type="ECO:0000313" key="5">
    <source>
        <dbReference type="Proteomes" id="UP000809621"/>
    </source>
</evidence>
<feature type="coiled-coil region" evidence="1">
    <location>
        <begin position="84"/>
        <end position="118"/>
    </location>
</feature>
<dbReference type="Gene3D" id="3.90.1580.10">
    <property type="entry name" value="paralog of FGE (formylglycine-generating enzyme)"/>
    <property type="match status" value="1"/>
</dbReference>